<evidence type="ECO:0000259" key="12">
    <source>
        <dbReference type="PROSITE" id="PS51650"/>
    </source>
</evidence>
<evidence type="ECO:0000256" key="7">
    <source>
        <dbReference type="ARBA" id="ARBA00023136"/>
    </source>
</evidence>
<evidence type="ECO:0000313" key="15">
    <source>
        <dbReference type="Proteomes" id="UP000887116"/>
    </source>
</evidence>
<evidence type="ECO:0000313" key="14">
    <source>
        <dbReference type="EMBL" id="GFQ71529.1"/>
    </source>
</evidence>
<dbReference type="PROSITE" id="PS50002">
    <property type="entry name" value="SH3"/>
    <property type="match status" value="1"/>
</dbReference>
<dbReference type="Gene3D" id="2.30.30.40">
    <property type="entry name" value="SH3 Domains"/>
    <property type="match status" value="1"/>
</dbReference>
<feature type="region of interest" description="Disordered" evidence="10">
    <location>
        <begin position="1729"/>
        <end position="1833"/>
    </location>
</feature>
<dbReference type="OrthoDB" id="18896at2759"/>
<feature type="compositionally biased region" description="Polar residues" evidence="10">
    <location>
        <begin position="1909"/>
        <end position="1919"/>
    </location>
</feature>
<dbReference type="Pfam" id="PF23554">
    <property type="entry name" value="TPR_DOCK"/>
    <property type="match status" value="1"/>
</dbReference>
<dbReference type="GO" id="GO:0016477">
    <property type="term" value="P:cell migration"/>
    <property type="evidence" value="ECO:0007669"/>
    <property type="project" value="TreeGrafter"/>
</dbReference>
<dbReference type="Pfam" id="PF14429">
    <property type="entry name" value="DOCK-C2"/>
    <property type="match status" value="1"/>
</dbReference>
<dbReference type="InterPro" id="IPR042455">
    <property type="entry name" value="DOCK_N_sub1"/>
</dbReference>
<dbReference type="InterPro" id="IPR046773">
    <property type="entry name" value="DOCKER_Lobe_C"/>
</dbReference>
<dbReference type="InterPro" id="IPR027007">
    <property type="entry name" value="C2_DOCK-type_domain"/>
</dbReference>
<feature type="compositionally biased region" description="Low complexity" evidence="10">
    <location>
        <begin position="1695"/>
        <end position="1709"/>
    </location>
</feature>
<comment type="caution">
    <text evidence="14">The sequence shown here is derived from an EMBL/GenBank/DDBJ whole genome shotgun (WGS) entry which is preliminary data.</text>
</comment>
<keyword evidence="4" id="KW-0963">Cytoplasm</keyword>
<dbReference type="Pfam" id="PF20422">
    <property type="entry name" value="DHR-2_Lobe_B"/>
    <property type="match status" value="1"/>
</dbReference>
<dbReference type="PANTHER" id="PTHR45653">
    <property type="entry name" value="DEDICATOR OF CYTOKINESIS"/>
    <property type="match status" value="1"/>
</dbReference>
<dbReference type="Pfam" id="PF20421">
    <property type="entry name" value="DHR-2_Lobe_C"/>
    <property type="match status" value="1"/>
</dbReference>
<dbReference type="Gene3D" id="1.20.58.740">
    <property type="match status" value="1"/>
</dbReference>
<evidence type="ECO:0000256" key="8">
    <source>
        <dbReference type="PROSITE-ProRule" id="PRU00192"/>
    </source>
</evidence>
<dbReference type="Gene3D" id="1.20.1270.350">
    <property type="entry name" value="Dedicator of cytokinesis N-terminal subdomain"/>
    <property type="match status" value="1"/>
</dbReference>
<feature type="compositionally biased region" description="Polar residues" evidence="10">
    <location>
        <begin position="1672"/>
        <end position="1691"/>
    </location>
</feature>
<evidence type="ECO:0000256" key="1">
    <source>
        <dbReference type="ARBA" id="ARBA00004370"/>
    </source>
</evidence>
<dbReference type="FunFam" id="1.20.58.740:FF:000004">
    <property type="entry name" value="Dedicator of cytokinesis protein 1"/>
    <property type="match status" value="1"/>
</dbReference>
<dbReference type="InterPro" id="IPR046769">
    <property type="entry name" value="DOCKER_Lobe_A"/>
</dbReference>
<dbReference type="FunFam" id="1.25.40.410:FF:000004">
    <property type="entry name" value="Dedicator of cytokinesis protein 1"/>
    <property type="match status" value="1"/>
</dbReference>
<dbReference type="Gene3D" id="2.60.40.150">
    <property type="entry name" value="C2 domain"/>
    <property type="match status" value="1"/>
</dbReference>
<dbReference type="InterPro" id="IPR016024">
    <property type="entry name" value="ARM-type_fold"/>
</dbReference>
<dbReference type="InterPro" id="IPR046770">
    <property type="entry name" value="DOCKER_Lobe_B"/>
</dbReference>
<comment type="subcellular location">
    <subcellularLocation>
        <location evidence="2">Cytoplasm</location>
    </subcellularLocation>
    <subcellularLocation>
        <location evidence="1">Membrane</location>
    </subcellularLocation>
</comment>
<evidence type="ECO:0000259" key="13">
    <source>
        <dbReference type="PROSITE" id="PS51651"/>
    </source>
</evidence>
<dbReference type="SUPFAM" id="SSF50044">
    <property type="entry name" value="SH3-domain"/>
    <property type="match status" value="1"/>
</dbReference>
<name>A0A8X6GQ46_TRICU</name>
<feature type="compositionally biased region" description="Polar residues" evidence="10">
    <location>
        <begin position="1805"/>
        <end position="1821"/>
    </location>
</feature>
<dbReference type="GO" id="GO:0005085">
    <property type="term" value="F:guanyl-nucleotide exchange factor activity"/>
    <property type="evidence" value="ECO:0007669"/>
    <property type="project" value="UniProtKB-KW"/>
</dbReference>
<evidence type="ECO:0000259" key="11">
    <source>
        <dbReference type="PROSITE" id="PS50002"/>
    </source>
</evidence>
<comment type="similarity">
    <text evidence="9">Belongs to the DOCK family.</text>
</comment>
<dbReference type="GO" id="GO:0007264">
    <property type="term" value="P:small GTPase-mediated signal transduction"/>
    <property type="evidence" value="ECO:0007669"/>
    <property type="project" value="InterPro"/>
</dbReference>
<keyword evidence="5" id="KW-0597">Phosphoprotein</keyword>
<dbReference type="Pfam" id="PF07653">
    <property type="entry name" value="SH3_2"/>
    <property type="match status" value="1"/>
</dbReference>
<dbReference type="PROSITE" id="PS51651">
    <property type="entry name" value="DOCKER"/>
    <property type="match status" value="1"/>
</dbReference>
<proteinExistence type="inferred from homology"/>
<dbReference type="InterPro" id="IPR056372">
    <property type="entry name" value="TPR_DOCK"/>
</dbReference>
<evidence type="ECO:0000256" key="5">
    <source>
        <dbReference type="ARBA" id="ARBA00022553"/>
    </source>
</evidence>
<keyword evidence="7" id="KW-0472">Membrane</keyword>
<gene>
    <name evidence="14" type="primary">DOCK1</name>
    <name evidence="14" type="ORF">TNCT_241871</name>
</gene>
<dbReference type="Pfam" id="PF06920">
    <property type="entry name" value="DHR-2_Lobe_A"/>
    <property type="match status" value="1"/>
</dbReference>
<feature type="domain" description="C2 DOCK-type" evidence="12">
    <location>
        <begin position="430"/>
        <end position="623"/>
    </location>
</feature>
<feature type="domain" description="DOCKER" evidence="13">
    <location>
        <begin position="1240"/>
        <end position="1653"/>
    </location>
</feature>
<dbReference type="SMART" id="SM00326">
    <property type="entry name" value="SH3"/>
    <property type="match status" value="1"/>
</dbReference>
<dbReference type="GO" id="GO:0031267">
    <property type="term" value="F:small GTPase binding"/>
    <property type="evidence" value="ECO:0007669"/>
    <property type="project" value="TreeGrafter"/>
</dbReference>
<feature type="compositionally biased region" description="Low complexity" evidence="10">
    <location>
        <begin position="1822"/>
        <end position="1833"/>
    </location>
</feature>
<dbReference type="GO" id="GO:0005737">
    <property type="term" value="C:cytoplasm"/>
    <property type="evidence" value="ECO:0007669"/>
    <property type="project" value="UniProtKB-SubCell"/>
</dbReference>
<feature type="domain" description="SH3" evidence="11">
    <location>
        <begin position="9"/>
        <end position="70"/>
    </location>
</feature>
<dbReference type="EMBL" id="BMAO01001178">
    <property type="protein sequence ID" value="GFQ71529.1"/>
    <property type="molecule type" value="Genomic_DNA"/>
</dbReference>
<dbReference type="CDD" id="cd11697">
    <property type="entry name" value="DHR2_DOCK_A"/>
    <property type="match status" value="1"/>
</dbReference>
<feature type="region of interest" description="Disordered" evidence="10">
    <location>
        <begin position="1666"/>
        <end position="1709"/>
    </location>
</feature>
<dbReference type="InterPro" id="IPR027357">
    <property type="entry name" value="DOCKER_dom"/>
</dbReference>
<dbReference type="Gene3D" id="1.25.40.410">
    <property type="match status" value="1"/>
</dbReference>
<dbReference type="InterPro" id="IPR026791">
    <property type="entry name" value="DOCK"/>
</dbReference>
<evidence type="ECO:0000256" key="9">
    <source>
        <dbReference type="PROSITE-ProRule" id="PRU00983"/>
    </source>
</evidence>
<keyword evidence="3 8" id="KW-0728">SH3 domain</keyword>
<dbReference type="Pfam" id="PF16172">
    <property type="entry name" value="DOCK_N"/>
    <property type="match status" value="1"/>
</dbReference>
<dbReference type="InterPro" id="IPR043161">
    <property type="entry name" value="DOCK_C_lobe_A"/>
</dbReference>
<dbReference type="InterPro" id="IPR032376">
    <property type="entry name" value="DOCK_N"/>
</dbReference>
<dbReference type="Proteomes" id="UP000887116">
    <property type="component" value="Unassembled WGS sequence"/>
</dbReference>
<evidence type="ECO:0000256" key="3">
    <source>
        <dbReference type="ARBA" id="ARBA00022443"/>
    </source>
</evidence>
<dbReference type="GO" id="GO:0005886">
    <property type="term" value="C:plasma membrane"/>
    <property type="evidence" value="ECO:0007669"/>
    <property type="project" value="TreeGrafter"/>
</dbReference>
<feature type="compositionally biased region" description="Low complexity" evidence="10">
    <location>
        <begin position="1742"/>
        <end position="1767"/>
    </location>
</feature>
<dbReference type="InterPro" id="IPR001452">
    <property type="entry name" value="SH3_domain"/>
</dbReference>
<evidence type="ECO:0000256" key="2">
    <source>
        <dbReference type="ARBA" id="ARBA00004496"/>
    </source>
</evidence>
<reference evidence="14" key="1">
    <citation type="submission" date="2020-07" db="EMBL/GenBank/DDBJ databases">
        <title>Multicomponent nature underlies the extraordinary mechanical properties of spider dragline silk.</title>
        <authorList>
            <person name="Kono N."/>
            <person name="Nakamura H."/>
            <person name="Mori M."/>
            <person name="Yoshida Y."/>
            <person name="Ohtoshi R."/>
            <person name="Malay A.D."/>
            <person name="Moran D.A.P."/>
            <person name="Tomita M."/>
            <person name="Numata K."/>
            <person name="Arakawa K."/>
        </authorList>
    </citation>
    <scope>NUCLEOTIDE SEQUENCE</scope>
</reference>
<sequence>MTKWSYVKDRVKYAVAVCNFKQNGPHRLHLTVGETVHILQEKEDWFYGCSTKNKSSWGIFPKSYVSVKESIVDKTGPHEAIIPREPPIVQEITSVIREWGTIWKQLYVLREREFEVVRNMMYELIEWRRKIMSGTLPVDELKELKQKATTKIDVGNAILGLDLVVRDEHGNMLNPDITSAIDLYRAHESATQRIKLMANSTVEDDDYRNQKVLSRYVHSFYVTVKNFVCRIGDDADLLMTLYDAKEGKCISESYLVKWSKEGLAKDLEQLNNLRVLFTDLGSKDLQREKMFLICQIIRIGSMELKDYEHKRSTHIQRKTSDGLRRPFGVAAMEITDIINGKLDNDEEKQYFIPFVQCSERDFLDNLLRKVLTSKEVTQKEHKGQGLWVCLKLLHGDIKQVREENPHLISTNTAIARKMGFPDIILPGDVRNDLYLTISHGEFTKGTKSSDRNIEVSVKVLNEKGQLIPNVISLGCGADAVNNYRSVIYYHEDKPKWMETFKIAIPIEEFYNAHLKFTFKHRSSNDAKDRAEKAFAVSFVKLMQENGTTLKDEMHELLVYKIDYKRFDENDINYLNLPSTRQELEKYIAVNCPPIPSKGSNNIISSNGLVLSSKDSFYMDSLVCSTKLTQNVDLLGLLKWWSNPENLKNNLLSLMKVDGEEVVKFLQDTLDALFNILMQNSDSELYDNLVFEALIFIIGLVSDRKYHHFRPILDLYIKENFSATLTYNKLIVVLKYYVDNALQKEIQETLLRTMKSIEYIFKFIVRSRQLFAALNEDKGRETFEISLNQLLNSITSMMLHDTDSTLLVQGACLKYFPFTIPDILSVFDGMELGHILVKLINNVPKDRLTKQKMMCVNDLVHSELFRIPECRLVLLPMICNQIKHLLEHKDEMELCVKIISDIMVSLYGRDLGATHNDISEIMLSILRTVIQCVVHLERKNSLVGNVVATMISVLRQMTPYHYNQYINNFLTKTDLLDFIMEILLVFRDLVNKSVYPPDWNEMIMLQNSVILKALRHFSVTIRDRFTNPFEIQVWNNFFHCAIAFLTQEALQLENFSQNKRNKIVLRYKDMRRETAFEIRAMWFNLGPHQIHFVPGMVGPFLEMTLIPEVELRKATIPIFFDMMQCEFYSQKGSISTLCLLQEDFYISNREIKYSFDEFEHEMITKLDMLVEGGRGDEEYKDLFLEIVGGLCENHQTMHEKGMVFVRTVVRLMKRLLEYRMIVTDENKENRMSCTVNLLEFYHEINRREMYIRYLYKLCDLHLDCENYVEAAFTLKLHAKLLRWSEEPLSQLLKNDKYPNCETHRELKECLYYDILNYFDKGKLWETGLALCKELATQYENEVFDYIQLSALLKRMAIFYDNIMKQVRPEPEYFRVAYYGRGFPTFLQNKTFVYRGKEYERLSDFSSRLLNQYPNAKIMTKLAPPGEDITESDKQYLQINKVDPVMHERDRFRNRNVHDQIMKYYKVNEVQKFTYSRPLRKGAKDSDNEFATMWLERTNLVISYPLPGILHWFPVTSSQSMEISPLENAIEIMEMTNKRICNLVLQHRSDPQLPINPLSMLLNGVVDAAVMGGIINYEKAFFTEEYIQTHNTRKDTEGIQKLKDLIACQVPLLEAGIAIHKQKAPESLKPFHQHMEEAFLKLRTSIEEKYGKKEIPPELQERVPVTIRRMKTTPPKSNSIVERLSDASSFTSESPRKSVQSSMSISSVQSSKISPSIRGTSIFVKPISITSSSTKSSGKKNRESSSLTLRRSSGPSISSQNSESHSQSQWYDISPTASKGEGPVIELSEQLTPQRPLRSEMEKRNSRPSSGQFRHQTPSPTGMSRSPSASLYSLSLPSTPSTLSFVSLTNATENSDEKPPPLPQKQAYSDYTNITEDMQFSCIPRKNSMSLTLRAKNKPPPPLPMKEGSLSPVQKSTNTDSEYPPELPKRPHIKPPVEVLDS</sequence>
<keyword evidence="6" id="KW-0344">Guanine-nucleotide releasing factor</keyword>
<keyword evidence="15" id="KW-1185">Reference proteome</keyword>
<dbReference type="SUPFAM" id="SSF48371">
    <property type="entry name" value="ARM repeat"/>
    <property type="match status" value="1"/>
</dbReference>
<dbReference type="InterPro" id="IPR035892">
    <property type="entry name" value="C2_domain_sf"/>
</dbReference>
<dbReference type="InterPro" id="IPR043162">
    <property type="entry name" value="DOCK_C_lobe_C"/>
</dbReference>
<dbReference type="InterPro" id="IPR036028">
    <property type="entry name" value="SH3-like_dom_sf"/>
</dbReference>
<protein>
    <submittedName>
        <fullName evidence="14">Dedicator of cytokinesis protein 1</fullName>
    </submittedName>
</protein>
<evidence type="ECO:0000256" key="6">
    <source>
        <dbReference type="ARBA" id="ARBA00022658"/>
    </source>
</evidence>
<evidence type="ECO:0000256" key="4">
    <source>
        <dbReference type="ARBA" id="ARBA00022490"/>
    </source>
</evidence>
<evidence type="ECO:0000256" key="10">
    <source>
        <dbReference type="SAM" id="MobiDB-lite"/>
    </source>
</evidence>
<dbReference type="FunFam" id="1.20.1270.350:FF:000001">
    <property type="entry name" value="dedicator of cytokinesis protein 4"/>
    <property type="match status" value="1"/>
</dbReference>
<accession>A0A8X6GQ46</accession>
<feature type="region of interest" description="Disordered" evidence="10">
    <location>
        <begin position="1887"/>
        <end position="1940"/>
    </location>
</feature>
<dbReference type="GO" id="GO:0007520">
    <property type="term" value="P:myoblast fusion"/>
    <property type="evidence" value="ECO:0007669"/>
    <property type="project" value="TreeGrafter"/>
</dbReference>
<organism evidence="14 15">
    <name type="scientific">Trichonephila clavata</name>
    <name type="common">Joro spider</name>
    <name type="synonym">Nephila clavata</name>
    <dbReference type="NCBI Taxonomy" id="2740835"/>
    <lineage>
        <taxon>Eukaryota</taxon>
        <taxon>Metazoa</taxon>
        <taxon>Ecdysozoa</taxon>
        <taxon>Arthropoda</taxon>
        <taxon>Chelicerata</taxon>
        <taxon>Arachnida</taxon>
        <taxon>Araneae</taxon>
        <taxon>Araneomorphae</taxon>
        <taxon>Entelegynae</taxon>
        <taxon>Araneoidea</taxon>
        <taxon>Nephilidae</taxon>
        <taxon>Trichonephila</taxon>
    </lineage>
</organism>
<dbReference type="PROSITE" id="PS51650">
    <property type="entry name" value="C2_DOCK"/>
    <property type="match status" value="1"/>
</dbReference>
<dbReference type="PANTHER" id="PTHR45653:SF10">
    <property type="entry name" value="MYOBLAST CITY, ISOFORM B"/>
    <property type="match status" value="1"/>
</dbReference>
<dbReference type="CDD" id="cd11872">
    <property type="entry name" value="SH3_DOCK_AB"/>
    <property type="match status" value="1"/>
</dbReference>